<dbReference type="Proteomes" id="UP000036681">
    <property type="component" value="Unplaced"/>
</dbReference>
<accession>A0A0M3HZT9</accession>
<dbReference type="AlphaFoldDB" id="A0A0M3HZT9"/>
<organism evidence="1 2">
    <name type="scientific">Ascaris lumbricoides</name>
    <name type="common">Giant roundworm</name>
    <dbReference type="NCBI Taxonomy" id="6252"/>
    <lineage>
        <taxon>Eukaryota</taxon>
        <taxon>Metazoa</taxon>
        <taxon>Ecdysozoa</taxon>
        <taxon>Nematoda</taxon>
        <taxon>Chromadorea</taxon>
        <taxon>Rhabditida</taxon>
        <taxon>Spirurina</taxon>
        <taxon>Ascaridomorpha</taxon>
        <taxon>Ascaridoidea</taxon>
        <taxon>Ascarididae</taxon>
        <taxon>Ascaris</taxon>
    </lineage>
</organism>
<proteinExistence type="predicted"/>
<keyword evidence="1" id="KW-1185">Reference proteome</keyword>
<evidence type="ECO:0000313" key="2">
    <source>
        <dbReference type="WBParaSite" id="ALUE_0000928001-mRNA-1"/>
    </source>
</evidence>
<evidence type="ECO:0000313" key="1">
    <source>
        <dbReference type="Proteomes" id="UP000036681"/>
    </source>
</evidence>
<sequence length="132" mass="15340">MEHQTSRCHNGAYCIQPDKPLINRMVESAAFIRPLTSCEMSSCCLRKQHITSTNVTRSTEHARRNGFCTDVLPCHLHAWKKRESRRITSHLPNRGVILPFPCPCNVSLTMPFSLMRILVRIKCSYDHYYYNN</sequence>
<reference evidence="2" key="1">
    <citation type="submission" date="2017-02" db="UniProtKB">
        <authorList>
            <consortium name="WormBaseParasite"/>
        </authorList>
    </citation>
    <scope>IDENTIFICATION</scope>
</reference>
<name>A0A0M3HZT9_ASCLU</name>
<protein>
    <submittedName>
        <fullName evidence="2">Uncharacterized protein</fullName>
    </submittedName>
</protein>
<dbReference type="WBParaSite" id="ALUE_0000928001-mRNA-1">
    <property type="protein sequence ID" value="ALUE_0000928001-mRNA-1"/>
    <property type="gene ID" value="ALUE_0000928001"/>
</dbReference>